<proteinExistence type="predicted"/>
<evidence type="ECO:0008006" key="4">
    <source>
        <dbReference type="Google" id="ProtNLM"/>
    </source>
</evidence>
<evidence type="ECO:0000313" key="2">
    <source>
        <dbReference type="EMBL" id="GAP43694.1"/>
    </source>
</evidence>
<feature type="transmembrane region" description="Helical" evidence="1">
    <location>
        <begin position="59"/>
        <end position="82"/>
    </location>
</feature>
<dbReference type="OrthoDB" id="9925802at2"/>
<dbReference type="STRING" id="1678841.TBC1_111851"/>
<evidence type="ECO:0000313" key="3">
    <source>
        <dbReference type="Proteomes" id="UP000053091"/>
    </source>
</evidence>
<keyword evidence="3" id="KW-1185">Reference proteome</keyword>
<dbReference type="EMBL" id="DF968182">
    <property type="protein sequence ID" value="GAP43694.1"/>
    <property type="molecule type" value="Genomic_DNA"/>
</dbReference>
<feature type="transmembrane region" description="Helical" evidence="1">
    <location>
        <begin position="89"/>
        <end position="111"/>
    </location>
</feature>
<feature type="transmembrane region" description="Helical" evidence="1">
    <location>
        <begin position="148"/>
        <end position="165"/>
    </location>
</feature>
<organism evidence="2">
    <name type="scientific">Lentimicrobium saccharophilum</name>
    <dbReference type="NCBI Taxonomy" id="1678841"/>
    <lineage>
        <taxon>Bacteria</taxon>
        <taxon>Pseudomonadati</taxon>
        <taxon>Bacteroidota</taxon>
        <taxon>Bacteroidia</taxon>
        <taxon>Bacteroidales</taxon>
        <taxon>Lentimicrobiaceae</taxon>
        <taxon>Lentimicrobium</taxon>
    </lineage>
</organism>
<feature type="transmembrane region" description="Helical" evidence="1">
    <location>
        <begin position="12"/>
        <end position="39"/>
    </location>
</feature>
<sequence length="236" mass="26388">MNMELHMQTIRFGRFAVYMNISGVIFSGLVFPLLVLWLHPQPAWRDAALFAESFHPLQTATFFLGFLLVIGSLLTFVSLYFLSSNEKKIYALSGMIINTVFTAVVFINYIIQTTYIPYLATHYPPETATILPAFTMANPGSFAWALEMYGWGGIGLSFILMAFTFDKSSMGTLLKALFLINGCCSVASALITSFDMTWLFTSAGLSALVIWNLLVLIIDIFLLRWFALQQAHPETA</sequence>
<protein>
    <recommendedName>
        <fullName evidence="4">DUF4386 domain-containing protein</fullName>
    </recommendedName>
</protein>
<name>A0A0S7C0Z4_9BACT</name>
<keyword evidence="1" id="KW-1133">Transmembrane helix</keyword>
<gene>
    <name evidence="2" type="ORF">TBC1_111851</name>
</gene>
<evidence type="ECO:0000256" key="1">
    <source>
        <dbReference type="SAM" id="Phobius"/>
    </source>
</evidence>
<dbReference type="Proteomes" id="UP000053091">
    <property type="component" value="Unassembled WGS sequence"/>
</dbReference>
<dbReference type="AlphaFoldDB" id="A0A0S7C0Z4"/>
<dbReference type="RefSeq" id="WP_062041238.1">
    <property type="nucleotide sequence ID" value="NZ_DF968182.1"/>
</dbReference>
<accession>A0A0S7C0Z4</accession>
<reference evidence="2" key="1">
    <citation type="journal article" date="2015" name="Genome Announc.">
        <title>Draft Genome Sequence of Bacteroidales Strain TBC1, a Novel Isolate from a Methanogenic Wastewater Treatment System.</title>
        <authorList>
            <person name="Tourlousse D.M."/>
            <person name="Matsuura N."/>
            <person name="Sun L."/>
            <person name="Toyonaga M."/>
            <person name="Kuroda K."/>
            <person name="Ohashi A."/>
            <person name="Cruz R."/>
            <person name="Yamaguchi T."/>
            <person name="Sekiguchi Y."/>
        </authorList>
    </citation>
    <scope>NUCLEOTIDE SEQUENCE [LARGE SCALE GENOMIC DNA]</scope>
    <source>
        <strain evidence="2">TBC1</strain>
    </source>
</reference>
<feature type="transmembrane region" description="Helical" evidence="1">
    <location>
        <begin position="172"/>
        <end position="192"/>
    </location>
</feature>
<keyword evidence="1" id="KW-0812">Transmembrane</keyword>
<feature type="transmembrane region" description="Helical" evidence="1">
    <location>
        <begin position="198"/>
        <end position="223"/>
    </location>
</feature>
<keyword evidence="1" id="KW-0472">Membrane</keyword>